<protein>
    <submittedName>
        <fullName evidence="1">Uncharacterized protein</fullName>
    </submittedName>
</protein>
<reference evidence="1" key="2">
    <citation type="journal article" date="2015" name="Data Brief">
        <title>Shoot transcriptome of the giant reed, Arundo donax.</title>
        <authorList>
            <person name="Barrero R.A."/>
            <person name="Guerrero F.D."/>
            <person name="Moolhuijzen P."/>
            <person name="Goolsby J.A."/>
            <person name="Tidwell J."/>
            <person name="Bellgard S.E."/>
            <person name="Bellgard M.I."/>
        </authorList>
    </citation>
    <scope>NUCLEOTIDE SEQUENCE</scope>
    <source>
        <tissue evidence="1">Shoot tissue taken approximately 20 cm above the soil surface</tissue>
    </source>
</reference>
<dbReference type="AlphaFoldDB" id="A0A0A9AYN7"/>
<organism evidence="1">
    <name type="scientific">Arundo donax</name>
    <name type="common">Giant reed</name>
    <name type="synonym">Donax arundinaceus</name>
    <dbReference type="NCBI Taxonomy" id="35708"/>
    <lineage>
        <taxon>Eukaryota</taxon>
        <taxon>Viridiplantae</taxon>
        <taxon>Streptophyta</taxon>
        <taxon>Embryophyta</taxon>
        <taxon>Tracheophyta</taxon>
        <taxon>Spermatophyta</taxon>
        <taxon>Magnoliopsida</taxon>
        <taxon>Liliopsida</taxon>
        <taxon>Poales</taxon>
        <taxon>Poaceae</taxon>
        <taxon>PACMAD clade</taxon>
        <taxon>Arundinoideae</taxon>
        <taxon>Arundineae</taxon>
        <taxon>Arundo</taxon>
    </lineage>
</organism>
<proteinExistence type="predicted"/>
<accession>A0A0A9AYN7</accession>
<evidence type="ECO:0000313" key="1">
    <source>
        <dbReference type="EMBL" id="JAD54993.1"/>
    </source>
</evidence>
<name>A0A0A9AYN7_ARUDO</name>
<dbReference type="EMBL" id="GBRH01242902">
    <property type="protein sequence ID" value="JAD54993.1"/>
    <property type="molecule type" value="Transcribed_RNA"/>
</dbReference>
<reference evidence="1" key="1">
    <citation type="submission" date="2014-09" db="EMBL/GenBank/DDBJ databases">
        <authorList>
            <person name="Magalhaes I.L.F."/>
            <person name="Oliveira U."/>
            <person name="Santos F.R."/>
            <person name="Vidigal T.H.D.A."/>
            <person name="Brescovit A.D."/>
            <person name="Santos A.J."/>
        </authorList>
    </citation>
    <scope>NUCLEOTIDE SEQUENCE</scope>
    <source>
        <tissue evidence="1">Shoot tissue taken approximately 20 cm above the soil surface</tissue>
    </source>
</reference>
<sequence length="32" mass="3711">MRTIKYTLNCLFCYHKNLISHDYAIGVEGFGC</sequence>